<dbReference type="Pfam" id="PF08281">
    <property type="entry name" value="Sigma70_r4_2"/>
    <property type="match status" value="1"/>
</dbReference>
<evidence type="ECO:0000259" key="8">
    <source>
        <dbReference type="Pfam" id="PF08281"/>
    </source>
</evidence>
<dbReference type="Pfam" id="PF04542">
    <property type="entry name" value="Sigma70_r2"/>
    <property type="match status" value="1"/>
</dbReference>
<keyword evidence="4" id="KW-0238">DNA-binding</keyword>
<evidence type="ECO:0000259" key="9">
    <source>
        <dbReference type="Pfam" id="PF13490"/>
    </source>
</evidence>
<dbReference type="GO" id="GO:0006352">
    <property type="term" value="P:DNA-templated transcription initiation"/>
    <property type="evidence" value="ECO:0007669"/>
    <property type="project" value="InterPro"/>
</dbReference>
<comment type="similarity">
    <text evidence="1">Belongs to the sigma-70 factor family. ECF subfamily.</text>
</comment>
<dbReference type="GO" id="GO:0016987">
    <property type="term" value="F:sigma factor activity"/>
    <property type="evidence" value="ECO:0007669"/>
    <property type="project" value="UniProtKB-KW"/>
</dbReference>
<protein>
    <submittedName>
        <fullName evidence="10">Sigma-70 family RNA polymerase sigma factor</fullName>
    </submittedName>
</protein>
<name>A0A4V0YG77_9MICO</name>
<dbReference type="InterPro" id="IPR013249">
    <property type="entry name" value="RNA_pol_sigma70_r4_t2"/>
</dbReference>
<dbReference type="Proteomes" id="UP000292118">
    <property type="component" value="Chromosome"/>
</dbReference>
<dbReference type="KEGG" id="xya:ET471_09570"/>
<sequence>MVTTDCQGRAREVRMIEAGTAVDDLTQTSDAHLVRLARAGSDDASAELWYRHSAAGRRAAAQITRRYDADDLVQEAFARILAAIARGAGPDGAFRPYLYATIRNVAATWGRAHVERDSIDAVAQVADPDSVFDAAVLDRSIAARAFSSLRPEVREILWYTEVEGMSSGDAGRYLGLGPGAAATMASRARDRLRTAWVQAHVSGADVDPGCRWTVERLGAHARRTLARRDHRTLERHLRACERCAVLADELDDVAGRLRAVLVPLVCGPVAAGFLAAPGAGGPAASPAGAGVGVGAAGGGPAVGSGPAAGTGSAGGTGSAAGTGFAAGTGSATASGSAAVSAGAGAGSGAAAASAAAASTVSAGWTVAAATVAAVLGVAGVAAAVTDWQEKDAPAATSAASGHPAGSTPANRTAEPASMPDSAPGPEPGAEPPAPAPVPTPRPAAPGGPTTAALVSEGSVLSVAPLAPEPDAAEDPAPTEQVSAEPVPVEPAPAAPVPAEPVPEPSRVDPAPAEPTPADPAPAEPGPTAPDADPGAQGPGDPAPADPRATSRPPATSPRPTRRPRTRPPPRSPRPRSRADPAVRDRPTSHRWPPWCSILSSRAPTSRASRAPQSQARSSSSPPRTGSRSPRRPPPPTGRGG</sequence>
<dbReference type="PANTHER" id="PTHR43133:SF8">
    <property type="entry name" value="RNA POLYMERASE SIGMA FACTOR HI_1459-RELATED"/>
    <property type="match status" value="1"/>
</dbReference>
<feature type="compositionally biased region" description="Pro residues" evidence="6">
    <location>
        <begin position="631"/>
        <end position="640"/>
    </location>
</feature>
<feature type="compositionally biased region" description="Low complexity" evidence="6">
    <location>
        <begin position="463"/>
        <end position="477"/>
    </location>
</feature>
<feature type="compositionally biased region" description="Pro residues" evidence="6">
    <location>
        <begin position="511"/>
        <end position="527"/>
    </location>
</feature>
<dbReference type="NCBIfam" id="TIGR02937">
    <property type="entry name" value="sigma70-ECF"/>
    <property type="match status" value="1"/>
</dbReference>
<feature type="domain" description="RNA polymerase sigma-70 region 2" evidence="7">
    <location>
        <begin position="57"/>
        <end position="108"/>
    </location>
</feature>
<dbReference type="GO" id="GO:0003677">
    <property type="term" value="F:DNA binding"/>
    <property type="evidence" value="ECO:0007669"/>
    <property type="project" value="UniProtKB-KW"/>
</dbReference>
<dbReference type="PANTHER" id="PTHR43133">
    <property type="entry name" value="RNA POLYMERASE ECF-TYPE SIGMA FACTO"/>
    <property type="match status" value="1"/>
</dbReference>
<keyword evidence="11" id="KW-1185">Reference proteome</keyword>
<keyword evidence="2" id="KW-0805">Transcription regulation</keyword>
<feature type="compositionally biased region" description="Low complexity" evidence="6">
    <location>
        <begin position="528"/>
        <end position="539"/>
    </location>
</feature>
<dbReference type="AlphaFoldDB" id="A0A4V0YG77"/>
<evidence type="ECO:0000256" key="3">
    <source>
        <dbReference type="ARBA" id="ARBA00023082"/>
    </source>
</evidence>
<evidence type="ECO:0000256" key="6">
    <source>
        <dbReference type="SAM" id="MobiDB-lite"/>
    </source>
</evidence>
<dbReference type="SUPFAM" id="SSF88946">
    <property type="entry name" value="Sigma2 domain of RNA polymerase sigma factors"/>
    <property type="match status" value="1"/>
</dbReference>
<feature type="compositionally biased region" description="Pro residues" evidence="6">
    <location>
        <begin position="487"/>
        <end position="503"/>
    </location>
</feature>
<dbReference type="OrthoDB" id="4990598at2"/>
<dbReference type="Pfam" id="PF13490">
    <property type="entry name" value="zf-HC2"/>
    <property type="match status" value="1"/>
</dbReference>
<dbReference type="InterPro" id="IPR039425">
    <property type="entry name" value="RNA_pol_sigma-70-like"/>
</dbReference>
<accession>A0A4V0YG77</accession>
<feature type="compositionally biased region" description="Basic residues" evidence="6">
    <location>
        <begin position="559"/>
        <end position="575"/>
    </location>
</feature>
<dbReference type="InterPro" id="IPR007627">
    <property type="entry name" value="RNA_pol_sigma70_r2"/>
</dbReference>
<dbReference type="Gene3D" id="1.10.1740.10">
    <property type="match status" value="1"/>
</dbReference>
<proteinExistence type="inferred from homology"/>
<evidence type="ECO:0000313" key="11">
    <source>
        <dbReference type="Proteomes" id="UP000292118"/>
    </source>
</evidence>
<evidence type="ECO:0000256" key="2">
    <source>
        <dbReference type="ARBA" id="ARBA00023015"/>
    </source>
</evidence>
<evidence type="ECO:0000256" key="5">
    <source>
        <dbReference type="ARBA" id="ARBA00023163"/>
    </source>
</evidence>
<reference evidence="10 11" key="1">
    <citation type="submission" date="2019-01" db="EMBL/GenBank/DDBJ databases">
        <title>Genome sequencing of strain FW10M-9.</title>
        <authorList>
            <person name="Heo J."/>
            <person name="Kim S.-J."/>
            <person name="Kim J.-S."/>
            <person name="Hong S.-B."/>
            <person name="Kwon S.-W."/>
        </authorList>
    </citation>
    <scope>NUCLEOTIDE SEQUENCE [LARGE SCALE GENOMIC DNA]</scope>
    <source>
        <strain evidence="10 11">FW10M-9</strain>
    </source>
</reference>
<keyword evidence="3" id="KW-0731">Sigma factor</keyword>
<evidence type="ECO:0000313" key="10">
    <source>
        <dbReference type="EMBL" id="QAY70251.1"/>
    </source>
</evidence>
<dbReference type="InterPro" id="IPR013324">
    <property type="entry name" value="RNA_pol_sigma_r3/r4-like"/>
</dbReference>
<dbReference type="InterPro" id="IPR014284">
    <property type="entry name" value="RNA_pol_sigma-70_dom"/>
</dbReference>
<feature type="compositionally biased region" description="Basic and acidic residues" evidence="6">
    <location>
        <begin position="576"/>
        <end position="587"/>
    </location>
</feature>
<dbReference type="EMBL" id="CP035493">
    <property type="protein sequence ID" value="QAY70251.1"/>
    <property type="molecule type" value="Genomic_DNA"/>
</dbReference>
<dbReference type="Gene3D" id="1.10.10.10">
    <property type="entry name" value="Winged helix-like DNA-binding domain superfamily/Winged helix DNA-binding domain"/>
    <property type="match status" value="1"/>
</dbReference>
<dbReference type="SUPFAM" id="SSF88659">
    <property type="entry name" value="Sigma3 and sigma4 domains of RNA polymerase sigma factors"/>
    <property type="match status" value="1"/>
</dbReference>
<feature type="domain" description="Putative zinc-finger" evidence="9">
    <location>
        <begin position="210"/>
        <end position="244"/>
    </location>
</feature>
<feature type="region of interest" description="Disordered" evidence="6">
    <location>
        <begin position="392"/>
        <end position="640"/>
    </location>
</feature>
<evidence type="ECO:0000256" key="4">
    <source>
        <dbReference type="ARBA" id="ARBA00023125"/>
    </source>
</evidence>
<dbReference type="InterPro" id="IPR027383">
    <property type="entry name" value="Znf_put"/>
</dbReference>
<dbReference type="InterPro" id="IPR036388">
    <property type="entry name" value="WH-like_DNA-bd_sf"/>
</dbReference>
<organism evidence="10 11">
    <name type="scientific">Xylanimonas protaetiae</name>
    <dbReference type="NCBI Taxonomy" id="2509457"/>
    <lineage>
        <taxon>Bacteria</taxon>
        <taxon>Bacillati</taxon>
        <taxon>Actinomycetota</taxon>
        <taxon>Actinomycetes</taxon>
        <taxon>Micrococcales</taxon>
        <taxon>Promicromonosporaceae</taxon>
        <taxon>Xylanimonas</taxon>
    </lineage>
</organism>
<evidence type="ECO:0000259" key="7">
    <source>
        <dbReference type="Pfam" id="PF04542"/>
    </source>
</evidence>
<keyword evidence="5" id="KW-0804">Transcription</keyword>
<feature type="compositionally biased region" description="Pro residues" evidence="6">
    <location>
        <begin position="422"/>
        <end position="445"/>
    </location>
</feature>
<evidence type="ECO:0000256" key="1">
    <source>
        <dbReference type="ARBA" id="ARBA00010641"/>
    </source>
</evidence>
<gene>
    <name evidence="10" type="ORF">ET471_09570</name>
</gene>
<dbReference type="InterPro" id="IPR013325">
    <property type="entry name" value="RNA_pol_sigma_r2"/>
</dbReference>
<feature type="compositionally biased region" description="Low complexity" evidence="6">
    <location>
        <begin position="599"/>
        <end position="627"/>
    </location>
</feature>
<feature type="domain" description="RNA polymerase sigma factor 70 region 4 type 2" evidence="8">
    <location>
        <begin position="143"/>
        <end position="192"/>
    </location>
</feature>